<keyword evidence="2" id="KW-0732">Signal</keyword>
<evidence type="ECO:0000256" key="1">
    <source>
        <dbReference type="SAM" id="MobiDB-lite"/>
    </source>
</evidence>
<feature type="signal peptide" evidence="2">
    <location>
        <begin position="1"/>
        <end position="28"/>
    </location>
</feature>
<reference evidence="3" key="1">
    <citation type="submission" date="2013-11" db="EMBL/GenBank/DDBJ databases">
        <title>Genome sequence of the fusiform rust pathogen reveals effectors for host alternation and coevolution with pine.</title>
        <authorList>
            <consortium name="DOE Joint Genome Institute"/>
            <person name="Smith K."/>
            <person name="Pendleton A."/>
            <person name="Kubisiak T."/>
            <person name="Anderson C."/>
            <person name="Salamov A."/>
            <person name="Aerts A."/>
            <person name="Riley R."/>
            <person name="Clum A."/>
            <person name="Lindquist E."/>
            <person name="Ence D."/>
            <person name="Campbell M."/>
            <person name="Kronenberg Z."/>
            <person name="Feau N."/>
            <person name="Dhillon B."/>
            <person name="Hamelin R."/>
            <person name="Burleigh J."/>
            <person name="Smith J."/>
            <person name="Yandell M."/>
            <person name="Nelson C."/>
            <person name="Grigoriev I."/>
            <person name="Davis J."/>
        </authorList>
    </citation>
    <scope>NUCLEOTIDE SEQUENCE</scope>
    <source>
        <strain evidence="3">G11</strain>
    </source>
</reference>
<keyword evidence="4" id="KW-1185">Reference proteome</keyword>
<comment type="caution">
    <text evidence="3">The sequence shown here is derived from an EMBL/GenBank/DDBJ whole genome shotgun (WGS) entry which is preliminary data.</text>
</comment>
<feature type="chain" id="PRO_5040231519" description="Secreted protein" evidence="2">
    <location>
        <begin position="29"/>
        <end position="146"/>
    </location>
</feature>
<accession>A0A9P6TIR1</accession>
<feature type="compositionally biased region" description="Basic and acidic residues" evidence="1">
    <location>
        <begin position="72"/>
        <end position="90"/>
    </location>
</feature>
<proteinExistence type="predicted"/>
<feature type="compositionally biased region" description="Polar residues" evidence="1">
    <location>
        <begin position="119"/>
        <end position="131"/>
    </location>
</feature>
<evidence type="ECO:0000313" key="4">
    <source>
        <dbReference type="Proteomes" id="UP000886653"/>
    </source>
</evidence>
<organism evidence="3 4">
    <name type="scientific">Cronartium quercuum f. sp. fusiforme G11</name>
    <dbReference type="NCBI Taxonomy" id="708437"/>
    <lineage>
        <taxon>Eukaryota</taxon>
        <taxon>Fungi</taxon>
        <taxon>Dikarya</taxon>
        <taxon>Basidiomycota</taxon>
        <taxon>Pucciniomycotina</taxon>
        <taxon>Pucciniomycetes</taxon>
        <taxon>Pucciniales</taxon>
        <taxon>Coleosporiaceae</taxon>
        <taxon>Cronartium</taxon>
    </lineage>
</organism>
<name>A0A9P6TIR1_9BASI</name>
<dbReference type="AlphaFoldDB" id="A0A9P6TIR1"/>
<evidence type="ECO:0000313" key="3">
    <source>
        <dbReference type="EMBL" id="KAG0152048.1"/>
    </source>
</evidence>
<dbReference type="EMBL" id="MU167210">
    <property type="protein sequence ID" value="KAG0152048.1"/>
    <property type="molecule type" value="Genomic_DNA"/>
</dbReference>
<dbReference type="Proteomes" id="UP000886653">
    <property type="component" value="Unassembled WGS sequence"/>
</dbReference>
<feature type="region of interest" description="Disordered" evidence="1">
    <location>
        <begin position="60"/>
        <end position="93"/>
    </location>
</feature>
<feature type="region of interest" description="Disordered" evidence="1">
    <location>
        <begin position="107"/>
        <end position="146"/>
    </location>
</feature>
<protein>
    <recommendedName>
        <fullName evidence="5">Secreted protein</fullName>
    </recommendedName>
</protein>
<evidence type="ECO:0008006" key="5">
    <source>
        <dbReference type="Google" id="ProtNLM"/>
    </source>
</evidence>
<sequence length="146" mass="16405">MVVHFRSSSTLSLMVFLVLLLNLSQAIARPASQEITVIRRSLLTNGLNVVEDVGGEALDELPNLVSEDQDDDNHYYEETSTTHHSIDYKKGYARGKKSGYQAALREINRQEKNSHKNQRPSTTNVNVSLTSDGDKHHGSNKHRHQP</sequence>
<evidence type="ECO:0000256" key="2">
    <source>
        <dbReference type="SAM" id="SignalP"/>
    </source>
</evidence>
<gene>
    <name evidence="3" type="ORF">CROQUDRAFT_719623</name>
</gene>